<dbReference type="SUPFAM" id="SSF141523">
    <property type="entry name" value="L,D-transpeptidase catalytic domain-like"/>
    <property type="match status" value="1"/>
</dbReference>
<dbReference type="Pfam" id="PF03734">
    <property type="entry name" value="YkuD"/>
    <property type="match status" value="1"/>
</dbReference>
<proteinExistence type="predicted"/>
<evidence type="ECO:0000256" key="8">
    <source>
        <dbReference type="SAM" id="Phobius"/>
    </source>
</evidence>
<evidence type="ECO:0000313" key="10">
    <source>
        <dbReference type="EMBL" id="GAA2056389.1"/>
    </source>
</evidence>
<evidence type="ECO:0000256" key="6">
    <source>
        <dbReference type="PROSITE-ProRule" id="PRU01373"/>
    </source>
</evidence>
<evidence type="ECO:0000256" key="2">
    <source>
        <dbReference type="ARBA" id="ARBA00022679"/>
    </source>
</evidence>
<keyword evidence="2" id="KW-0808">Transferase</keyword>
<comment type="pathway">
    <text evidence="1 6">Cell wall biogenesis; peptidoglycan biosynthesis.</text>
</comment>
<comment type="caution">
    <text evidence="10">The sequence shown here is derived from an EMBL/GenBank/DDBJ whole genome shotgun (WGS) entry which is preliminary data.</text>
</comment>
<feature type="region of interest" description="Disordered" evidence="7">
    <location>
        <begin position="72"/>
        <end position="114"/>
    </location>
</feature>
<dbReference type="InterPro" id="IPR038063">
    <property type="entry name" value="Transpep_catalytic_dom"/>
</dbReference>
<keyword evidence="8" id="KW-0812">Transmembrane</keyword>
<keyword evidence="11" id="KW-1185">Reference proteome</keyword>
<dbReference type="PANTHER" id="PTHR30582:SF2">
    <property type="entry name" value="L,D-TRANSPEPTIDASE YCIB-RELATED"/>
    <property type="match status" value="1"/>
</dbReference>
<accession>A0ABN2VAH6</accession>
<dbReference type="Gene3D" id="2.40.440.10">
    <property type="entry name" value="L,D-transpeptidase catalytic domain-like"/>
    <property type="match status" value="1"/>
</dbReference>
<dbReference type="CDD" id="cd16913">
    <property type="entry name" value="YkuD_like"/>
    <property type="match status" value="1"/>
</dbReference>
<evidence type="ECO:0000313" key="11">
    <source>
        <dbReference type="Proteomes" id="UP001500751"/>
    </source>
</evidence>
<dbReference type="PROSITE" id="PS52029">
    <property type="entry name" value="LD_TPASE"/>
    <property type="match status" value="1"/>
</dbReference>
<gene>
    <name evidence="10" type="ORF">GCM10009839_76890</name>
</gene>
<feature type="transmembrane region" description="Helical" evidence="8">
    <location>
        <begin position="43"/>
        <end position="63"/>
    </location>
</feature>
<feature type="domain" description="L,D-TPase catalytic" evidence="9">
    <location>
        <begin position="117"/>
        <end position="239"/>
    </location>
</feature>
<evidence type="ECO:0000256" key="3">
    <source>
        <dbReference type="ARBA" id="ARBA00022960"/>
    </source>
</evidence>
<dbReference type="InterPro" id="IPR050979">
    <property type="entry name" value="LD-transpeptidase"/>
</dbReference>
<reference evidence="10 11" key="1">
    <citation type="journal article" date="2019" name="Int. J. Syst. Evol. Microbiol.">
        <title>The Global Catalogue of Microorganisms (GCM) 10K type strain sequencing project: providing services to taxonomists for standard genome sequencing and annotation.</title>
        <authorList>
            <consortium name="The Broad Institute Genomics Platform"/>
            <consortium name="The Broad Institute Genome Sequencing Center for Infectious Disease"/>
            <person name="Wu L."/>
            <person name="Ma J."/>
        </authorList>
    </citation>
    <scope>NUCLEOTIDE SEQUENCE [LARGE SCALE GENOMIC DNA]</scope>
    <source>
        <strain evidence="10 11">JCM 16014</strain>
    </source>
</reference>
<keyword evidence="8" id="KW-0472">Membrane</keyword>
<keyword evidence="4 6" id="KW-0573">Peptidoglycan synthesis</keyword>
<evidence type="ECO:0000259" key="9">
    <source>
        <dbReference type="PROSITE" id="PS52029"/>
    </source>
</evidence>
<evidence type="ECO:0000256" key="5">
    <source>
        <dbReference type="ARBA" id="ARBA00023316"/>
    </source>
</evidence>
<keyword evidence="3 6" id="KW-0133">Cell shape</keyword>
<dbReference type="PANTHER" id="PTHR30582">
    <property type="entry name" value="L,D-TRANSPEPTIDASE"/>
    <property type="match status" value="1"/>
</dbReference>
<evidence type="ECO:0000256" key="4">
    <source>
        <dbReference type="ARBA" id="ARBA00022984"/>
    </source>
</evidence>
<dbReference type="InterPro" id="IPR005490">
    <property type="entry name" value="LD_TPept_cat_dom"/>
</dbReference>
<keyword evidence="8" id="KW-1133">Transmembrane helix</keyword>
<evidence type="ECO:0000256" key="1">
    <source>
        <dbReference type="ARBA" id="ARBA00004752"/>
    </source>
</evidence>
<organism evidence="10 11">
    <name type="scientific">Catenulispora yoronensis</name>
    <dbReference type="NCBI Taxonomy" id="450799"/>
    <lineage>
        <taxon>Bacteria</taxon>
        <taxon>Bacillati</taxon>
        <taxon>Actinomycetota</taxon>
        <taxon>Actinomycetes</taxon>
        <taxon>Catenulisporales</taxon>
        <taxon>Catenulisporaceae</taxon>
        <taxon>Catenulispora</taxon>
    </lineage>
</organism>
<name>A0ABN2VAH6_9ACTN</name>
<sequence length="239" mass="24571">MHDIDERLAGLGTSLEDAAEVGSPALARSRGDQLRVAHRRRTLAATATTALVAVLGIGGLAAFRTGDGNGAPVGPASSVTTTPTAGSHTSAGAPEQTVSSAPGTPSATRPTAIGGRTTAVVDLNQHELTLVDRNGLVMKVLRMTGGSPDHPTPAGTYTVTAKKETETISSQTAGVDGYSIKVNWVVHLDGGGPTIMAATWYDDTVIGVRNQTRGDIGLTSPDAQWLFSNLTVGDHVQVR</sequence>
<dbReference type="RefSeq" id="WP_344670642.1">
    <property type="nucleotide sequence ID" value="NZ_BAAAQN010000064.1"/>
</dbReference>
<keyword evidence="5 6" id="KW-0961">Cell wall biogenesis/degradation</keyword>
<dbReference type="EMBL" id="BAAAQN010000064">
    <property type="protein sequence ID" value="GAA2056389.1"/>
    <property type="molecule type" value="Genomic_DNA"/>
</dbReference>
<comment type="caution">
    <text evidence="6">Lacks conserved residue(s) required for the propagation of feature annotation.</text>
</comment>
<protein>
    <recommendedName>
        <fullName evidence="9">L,D-TPase catalytic domain-containing protein</fullName>
    </recommendedName>
</protein>
<dbReference type="Proteomes" id="UP001500751">
    <property type="component" value="Unassembled WGS sequence"/>
</dbReference>
<evidence type="ECO:0000256" key="7">
    <source>
        <dbReference type="SAM" id="MobiDB-lite"/>
    </source>
</evidence>
<feature type="compositionally biased region" description="Polar residues" evidence="7">
    <location>
        <begin position="77"/>
        <end position="109"/>
    </location>
</feature>